<dbReference type="Gramene" id="OE9A112862T1">
    <property type="protein sequence ID" value="OE9A112862C1"/>
    <property type="gene ID" value="OE9A112862"/>
</dbReference>
<organism evidence="1 2">
    <name type="scientific">Olea europaea subsp. europaea</name>
    <dbReference type="NCBI Taxonomy" id="158383"/>
    <lineage>
        <taxon>Eukaryota</taxon>
        <taxon>Viridiplantae</taxon>
        <taxon>Streptophyta</taxon>
        <taxon>Embryophyta</taxon>
        <taxon>Tracheophyta</taxon>
        <taxon>Spermatophyta</taxon>
        <taxon>Magnoliopsida</taxon>
        <taxon>eudicotyledons</taxon>
        <taxon>Gunneridae</taxon>
        <taxon>Pentapetalae</taxon>
        <taxon>asterids</taxon>
        <taxon>lamiids</taxon>
        <taxon>Lamiales</taxon>
        <taxon>Oleaceae</taxon>
        <taxon>Oleeae</taxon>
        <taxon>Olea</taxon>
    </lineage>
</organism>
<gene>
    <name evidence="1" type="ORF">OLEA9_A112862</name>
</gene>
<evidence type="ECO:0000313" key="2">
    <source>
        <dbReference type="Proteomes" id="UP000594638"/>
    </source>
</evidence>
<dbReference type="Proteomes" id="UP000594638">
    <property type="component" value="Unassembled WGS sequence"/>
</dbReference>
<name>A0A8S0QGH9_OLEEU</name>
<evidence type="ECO:0000313" key="1">
    <source>
        <dbReference type="EMBL" id="CAA2965976.1"/>
    </source>
</evidence>
<keyword evidence="2" id="KW-1185">Reference proteome</keyword>
<protein>
    <submittedName>
        <fullName evidence="1">Phosphate transporter PHO1 homolog 3</fullName>
    </submittedName>
</protein>
<reference evidence="1 2" key="1">
    <citation type="submission" date="2019-12" db="EMBL/GenBank/DDBJ databases">
        <authorList>
            <person name="Alioto T."/>
            <person name="Alioto T."/>
            <person name="Gomez Garrido J."/>
        </authorList>
    </citation>
    <scope>NUCLEOTIDE SEQUENCE [LARGE SCALE GENOMIC DNA]</scope>
</reference>
<accession>A0A8S0QGH9</accession>
<sequence length="147" mass="16172">MSWHSVLALFGIGPDGGRVISEMPPCHDKDVGILGSFWDTVCKSCPGRILVAKEKQPDFQAFLGNFYDMVCRPCPLCGGEVVCGYNVQAMSGMCPGRDRDAARFLGFSRQFFGTRAATRTQPDFQAFLGIVWRAKFGTHPGRDRCVA</sequence>
<dbReference type="AlphaFoldDB" id="A0A8S0QGH9"/>
<comment type="caution">
    <text evidence="1">The sequence shown here is derived from an EMBL/GenBank/DDBJ whole genome shotgun (WGS) entry which is preliminary data.</text>
</comment>
<proteinExistence type="predicted"/>
<dbReference type="EMBL" id="CACTIH010001851">
    <property type="protein sequence ID" value="CAA2965976.1"/>
    <property type="molecule type" value="Genomic_DNA"/>
</dbReference>